<feature type="domain" description="Glutamine amidotransferase type-2" evidence="10">
    <location>
        <begin position="1"/>
        <end position="171"/>
    </location>
</feature>
<feature type="binding site" evidence="8">
    <location>
        <position position="58"/>
    </location>
    <ligand>
        <name>L-glutamine</name>
        <dbReference type="ChEBI" id="CHEBI:58359"/>
    </ligand>
</feature>
<dbReference type="Pfam" id="PF00733">
    <property type="entry name" value="Asn_synthase"/>
    <property type="match status" value="1"/>
</dbReference>
<dbReference type="PIRSF" id="PIRSF001589">
    <property type="entry name" value="Asn_synthetase_glu-h"/>
    <property type="match status" value="1"/>
</dbReference>
<dbReference type="AlphaFoldDB" id="A0A1Y2K1G3"/>
<comment type="pathway">
    <text evidence="1">Amino-acid biosynthesis; L-asparagine biosynthesis; L-asparagine from L-aspartate (L-Gln route): step 1/1.</text>
</comment>
<dbReference type="Gene3D" id="3.60.20.10">
    <property type="entry name" value="Glutamine Phosphoribosylpyrophosphate, subunit 1, domain 1"/>
    <property type="match status" value="1"/>
</dbReference>
<evidence type="ECO:0000256" key="6">
    <source>
        <dbReference type="ARBA" id="ARBA00022962"/>
    </source>
</evidence>
<dbReference type="CDD" id="cd01991">
    <property type="entry name" value="Asn_synthase_B_C"/>
    <property type="match status" value="1"/>
</dbReference>
<dbReference type="Proteomes" id="UP000194003">
    <property type="component" value="Unassembled WGS sequence"/>
</dbReference>
<evidence type="ECO:0000313" key="11">
    <source>
        <dbReference type="EMBL" id="OSM01466.1"/>
    </source>
</evidence>
<evidence type="ECO:0000256" key="9">
    <source>
        <dbReference type="PIRSR" id="PIRSR001589-3"/>
    </source>
</evidence>
<dbReference type="InterPro" id="IPR006426">
    <property type="entry name" value="Asn_synth_AEB"/>
</dbReference>
<dbReference type="GO" id="GO:0006529">
    <property type="term" value="P:asparagine biosynthetic process"/>
    <property type="evidence" value="ECO:0007669"/>
    <property type="project" value="InterPro"/>
</dbReference>
<evidence type="ECO:0000313" key="12">
    <source>
        <dbReference type="Proteomes" id="UP000194003"/>
    </source>
</evidence>
<proteinExistence type="inferred from homology"/>
<comment type="caution">
    <text evidence="11">The sequence shown here is derived from an EMBL/GenBank/DDBJ whole genome shotgun (WGS) entry which is preliminary data.</text>
</comment>
<keyword evidence="12" id="KW-1185">Reference proteome</keyword>
<evidence type="ECO:0000256" key="2">
    <source>
        <dbReference type="ARBA" id="ARBA00005752"/>
    </source>
</evidence>
<dbReference type="InterPro" id="IPR051786">
    <property type="entry name" value="ASN_synthetase/amidase"/>
</dbReference>
<evidence type="ECO:0000256" key="7">
    <source>
        <dbReference type="ARBA" id="ARBA00048741"/>
    </source>
</evidence>
<organism evidence="11 12">
    <name type="scientific">Magnetofaba australis IT-1</name>
    <dbReference type="NCBI Taxonomy" id="1434232"/>
    <lineage>
        <taxon>Bacteria</taxon>
        <taxon>Pseudomonadati</taxon>
        <taxon>Pseudomonadota</taxon>
        <taxon>Magnetococcia</taxon>
        <taxon>Magnetococcales</taxon>
        <taxon>Magnetococcaceae</taxon>
        <taxon>Magnetofaba</taxon>
    </lineage>
</organism>
<dbReference type="CDD" id="cd00712">
    <property type="entry name" value="AsnB"/>
    <property type="match status" value="1"/>
</dbReference>
<dbReference type="SUPFAM" id="SSF56235">
    <property type="entry name" value="N-terminal nucleophile aminohydrolases (Ntn hydrolases)"/>
    <property type="match status" value="1"/>
</dbReference>
<dbReference type="Pfam" id="PF13537">
    <property type="entry name" value="GATase_7"/>
    <property type="match status" value="1"/>
</dbReference>
<dbReference type="NCBIfam" id="TIGR01536">
    <property type="entry name" value="asn_synth_AEB"/>
    <property type="match status" value="1"/>
</dbReference>
<dbReference type="PANTHER" id="PTHR43284:SF1">
    <property type="entry name" value="ASPARAGINE SYNTHETASE"/>
    <property type="match status" value="1"/>
</dbReference>
<comment type="catalytic activity">
    <reaction evidence="7">
        <text>L-aspartate + L-glutamine + ATP + H2O = L-asparagine + L-glutamate + AMP + diphosphate + H(+)</text>
        <dbReference type="Rhea" id="RHEA:12228"/>
        <dbReference type="ChEBI" id="CHEBI:15377"/>
        <dbReference type="ChEBI" id="CHEBI:15378"/>
        <dbReference type="ChEBI" id="CHEBI:29985"/>
        <dbReference type="ChEBI" id="CHEBI:29991"/>
        <dbReference type="ChEBI" id="CHEBI:30616"/>
        <dbReference type="ChEBI" id="CHEBI:33019"/>
        <dbReference type="ChEBI" id="CHEBI:58048"/>
        <dbReference type="ChEBI" id="CHEBI:58359"/>
        <dbReference type="ChEBI" id="CHEBI:456215"/>
        <dbReference type="EC" id="6.3.5.4"/>
    </reaction>
</comment>
<evidence type="ECO:0000256" key="4">
    <source>
        <dbReference type="ARBA" id="ARBA00022741"/>
    </source>
</evidence>
<name>A0A1Y2K1G3_9PROT</name>
<dbReference type="GO" id="GO:0005524">
    <property type="term" value="F:ATP binding"/>
    <property type="evidence" value="ECO:0007669"/>
    <property type="project" value="UniProtKB-KW"/>
</dbReference>
<sequence length="564" mass="63241">MWLGHRRLAIVDLTPDGNQPLRNAAGTLWLTANGEIYNAPALRAELTRRGHRFLSHSDNEAILHAYAEWGDACVKRLEGMFAFVLWDAEKQRALAARDAIGIKPLFWRRIGSGVAFASEAKAIVPLTLQAPPIDSLALGYVLTTGSVPAPLSIWRGVRKLEPGACLSWSTNEGAREVRYWTPPNALDDQPATQQAWVPLFHQVLQDHLQADTPLAMLLSGGLDSNSVAAGLAELGHPLTAFGVSFPESPRDEAPRAQAAAQALGMPFQRVPLPGVDVPELRNEVWRSLDEPSGYSAHLPMFRLSRVVARSYKVALSGDGGDEVFGGYAWYRDLRLPRRRGTLMRRALETLVKRAESPRATHAAMAQFSRHSALHRHAMRQFPRFLPEEVEALLAPMGQRFDDEAMLAPMARWFSPDLPLRRALQRVDLMTFCSDHVLTKADRASMAFGLEARVPLLDKRVVEWGLTRAVTDDEESRAKGVLRDYLATRLPNLEQDYFKQGFSNRAAVQRDIPAMTQRIADGYWVRNGLWSPIWQRLIRPGMPYHEARLEVLYGLTLWAEHNLRD</sequence>
<dbReference type="InterPro" id="IPR029055">
    <property type="entry name" value="Ntn_hydrolases_N"/>
</dbReference>
<keyword evidence="6" id="KW-0315">Glutamine amidotransferase</keyword>
<keyword evidence="4 8" id="KW-0547">Nucleotide-binding</keyword>
<dbReference type="Gene3D" id="3.40.50.620">
    <property type="entry name" value="HUPs"/>
    <property type="match status" value="1"/>
</dbReference>
<evidence type="ECO:0000256" key="8">
    <source>
        <dbReference type="PIRSR" id="PIRSR001589-2"/>
    </source>
</evidence>
<dbReference type="InterPro" id="IPR014729">
    <property type="entry name" value="Rossmann-like_a/b/a_fold"/>
</dbReference>
<dbReference type="EMBL" id="LVJN01000020">
    <property type="protein sequence ID" value="OSM01466.1"/>
    <property type="molecule type" value="Genomic_DNA"/>
</dbReference>
<gene>
    <name evidence="11" type="ORF">MAIT1_01434</name>
</gene>
<feature type="binding site" evidence="8">
    <location>
        <position position="217"/>
    </location>
    <ligand>
        <name>ATP</name>
        <dbReference type="ChEBI" id="CHEBI:30616"/>
    </ligand>
</feature>
<dbReference type="STRING" id="1434232.MAIT1_01434"/>
<evidence type="ECO:0000256" key="1">
    <source>
        <dbReference type="ARBA" id="ARBA00005187"/>
    </source>
</evidence>
<evidence type="ECO:0000256" key="3">
    <source>
        <dbReference type="ARBA" id="ARBA00012737"/>
    </source>
</evidence>
<accession>A0A1Y2K1G3</accession>
<dbReference type="InterPro" id="IPR001962">
    <property type="entry name" value="Asn_synthase"/>
</dbReference>
<dbReference type="GO" id="GO:0004066">
    <property type="term" value="F:asparagine synthase (glutamine-hydrolyzing) activity"/>
    <property type="evidence" value="ECO:0007669"/>
    <property type="project" value="UniProtKB-EC"/>
</dbReference>
<dbReference type="PROSITE" id="PS51278">
    <property type="entry name" value="GATASE_TYPE_2"/>
    <property type="match status" value="1"/>
</dbReference>
<evidence type="ECO:0000256" key="5">
    <source>
        <dbReference type="ARBA" id="ARBA00022840"/>
    </source>
</evidence>
<feature type="site" description="Important for beta-aspartyl-AMP intermediate formation" evidence="9">
    <location>
        <position position="318"/>
    </location>
</feature>
<evidence type="ECO:0000259" key="10">
    <source>
        <dbReference type="PROSITE" id="PS51278"/>
    </source>
</evidence>
<dbReference type="GO" id="GO:0005829">
    <property type="term" value="C:cytosol"/>
    <property type="evidence" value="ECO:0007669"/>
    <property type="project" value="TreeGrafter"/>
</dbReference>
<feature type="binding site" evidence="8">
    <location>
        <begin position="316"/>
        <end position="317"/>
    </location>
    <ligand>
        <name>ATP</name>
        <dbReference type="ChEBI" id="CHEBI:30616"/>
    </ligand>
</feature>
<protein>
    <recommendedName>
        <fullName evidence="3">asparagine synthase (glutamine-hydrolyzing)</fullName>
        <ecNumber evidence="3">6.3.5.4</ecNumber>
    </recommendedName>
</protein>
<dbReference type="InterPro" id="IPR017932">
    <property type="entry name" value="GATase_2_dom"/>
</dbReference>
<dbReference type="InterPro" id="IPR033738">
    <property type="entry name" value="AsnB_N"/>
</dbReference>
<feature type="binding site" evidence="8">
    <location>
        <position position="243"/>
    </location>
    <ligand>
        <name>ATP</name>
        <dbReference type="ChEBI" id="CHEBI:30616"/>
    </ligand>
</feature>
<dbReference type="SUPFAM" id="SSF52402">
    <property type="entry name" value="Adenine nucleotide alpha hydrolases-like"/>
    <property type="match status" value="1"/>
</dbReference>
<reference evidence="11 12" key="1">
    <citation type="journal article" date="2016" name="BMC Genomics">
        <title>Combined genomic and structural analyses of a cultured magnetotactic bacterium reveals its niche adaptation to a dynamic environment.</title>
        <authorList>
            <person name="Araujo A.C."/>
            <person name="Morillo V."/>
            <person name="Cypriano J."/>
            <person name="Teixeira L.C."/>
            <person name="Leao P."/>
            <person name="Lyra S."/>
            <person name="Almeida L.G."/>
            <person name="Bazylinski D.A."/>
            <person name="Vasconcellos A.T."/>
            <person name="Abreu F."/>
            <person name="Lins U."/>
        </authorList>
    </citation>
    <scope>NUCLEOTIDE SEQUENCE [LARGE SCALE GENOMIC DNA]</scope>
    <source>
        <strain evidence="11 12">IT-1</strain>
    </source>
</reference>
<comment type="similarity">
    <text evidence="2">Belongs to the asparagine synthetase family.</text>
</comment>
<keyword evidence="5 8" id="KW-0067">ATP-binding</keyword>
<dbReference type="EC" id="6.3.5.4" evidence="3"/>
<dbReference type="PANTHER" id="PTHR43284">
    <property type="entry name" value="ASPARAGINE SYNTHETASE (GLUTAMINE-HYDROLYZING)"/>
    <property type="match status" value="1"/>
</dbReference>